<keyword evidence="2" id="KW-0238">DNA-binding</keyword>
<organism evidence="6 7">
    <name type="scientific">Streptomyces luteoverticillatus</name>
    <name type="common">Streptoverticillium luteoverticillatus</name>
    <dbReference type="NCBI Taxonomy" id="66425"/>
    <lineage>
        <taxon>Bacteria</taxon>
        <taxon>Bacillati</taxon>
        <taxon>Actinomycetota</taxon>
        <taxon>Actinomycetes</taxon>
        <taxon>Kitasatosporales</taxon>
        <taxon>Streptomycetaceae</taxon>
        <taxon>Streptomyces</taxon>
    </lineage>
</organism>
<keyword evidence="3" id="KW-0804">Transcription</keyword>
<dbReference type="Gene3D" id="1.10.10.10">
    <property type="entry name" value="Winged helix-like DNA-binding domain superfamily/Winged helix DNA-binding domain"/>
    <property type="match status" value="1"/>
</dbReference>
<dbReference type="InterPro" id="IPR039422">
    <property type="entry name" value="MarR/SlyA-like"/>
</dbReference>
<dbReference type="SUPFAM" id="SSF46785">
    <property type="entry name" value="Winged helix' DNA-binding domain"/>
    <property type="match status" value="1"/>
</dbReference>
<dbReference type="InterPro" id="IPR036388">
    <property type="entry name" value="WH-like_DNA-bd_sf"/>
</dbReference>
<reference evidence="6 7" key="1">
    <citation type="submission" date="2018-12" db="EMBL/GenBank/DDBJ databases">
        <title>The whole draft genome of Streptomyce luteoverticillatus CGMCC 15060.</title>
        <authorList>
            <person name="Feng Z."/>
            <person name="Chen G."/>
            <person name="Zhang J."/>
            <person name="Zhu H."/>
            <person name="Yu X."/>
            <person name="Zhang W."/>
            <person name="Zhang X."/>
        </authorList>
    </citation>
    <scope>NUCLEOTIDE SEQUENCE [LARGE SCALE GENOMIC DNA]</scope>
    <source>
        <strain evidence="6 7">CGMCC 15060</strain>
    </source>
</reference>
<dbReference type="PANTHER" id="PTHR33164:SF106">
    <property type="entry name" value="TRANSCRIPTIONAL REGULATORY PROTEIN"/>
    <property type="match status" value="1"/>
</dbReference>
<evidence type="ECO:0000313" key="6">
    <source>
        <dbReference type="EMBL" id="AZQ74365.1"/>
    </source>
</evidence>
<name>A0A3Q9FZK0_STRLT</name>
<evidence type="ECO:0000256" key="4">
    <source>
        <dbReference type="SAM" id="MobiDB-lite"/>
    </source>
</evidence>
<keyword evidence="1" id="KW-0805">Transcription regulation</keyword>
<dbReference type="PROSITE" id="PS01117">
    <property type="entry name" value="HTH_MARR_1"/>
    <property type="match status" value="1"/>
</dbReference>
<dbReference type="GO" id="GO:0003677">
    <property type="term" value="F:DNA binding"/>
    <property type="evidence" value="ECO:0007669"/>
    <property type="project" value="UniProtKB-KW"/>
</dbReference>
<dbReference type="OrthoDB" id="3173926at2"/>
<dbReference type="CDD" id="cd00090">
    <property type="entry name" value="HTH_ARSR"/>
    <property type="match status" value="1"/>
</dbReference>
<dbReference type="SMART" id="SM00347">
    <property type="entry name" value="HTH_MARR"/>
    <property type="match status" value="1"/>
</dbReference>
<feature type="region of interest" description="Disordered" evidence="4">
    <location>
        <begin position="18"/>
        <end position="62"/>
    </location>
</feature>
<evidence type="ECO:0000259" key="5">
    <source>
        <dbReference type="PROSITE" id="PS50995"/>
    </source>
</evidence>
<feature type="region of interest" description="Disordered" evidence="4">
    <location>
        <begin position="201"/>
        <end position="221"/>
    </location>
</feature>
<gene>
    <name evidence="6" type="ORF">EKH77_26960</name>
</gene>
<feature type="compositionally biased region" description="Pro residues" evidence="4">
    <location>
        <begin position="212"/>
        <end position="221"/>
    </location>
</feature>
<sequence length="221" mass="25036">MVEVTVNYFHHRSKWRVEWPDQPRSPHPVEGGPVPDPSPSETPTAATTPPGVTGRPTPQQDGWLMDRLRTHDADWEDLRRHHADWMGLHPSDATALYEIAAHDRRDQPLTATRLSERLRLSPSATSALINRLEKSGHIRRTREHEDQRVTTLRASDAAKRRSEDYFGPVTTVLQEMTDTYPPELLDQFDAFLDHLHTTLRTRLAPQPGASPATPPHPTEAP</sequence>
<protein>
    <submittedName>
        <fullName evidence="6">MarR family transcriptional regulator</fullName>
    </submittedName>
</protein>
<evidence type="ECO:0000256" key="1">
    <source>
        <dbReference type="ARBA" id="ARBA00023015"/>
    </source>
</evidence>
<dbReference type="InterPro" id="IPR036390">
    <property type="entry name" value="WH_DNA-bd_sf"/>
</dbReference>
<dbReference type="GO" id="GO:0006950">
    <property type="term" value="P:response to stress"/>
    <property type="evidence" value="ECO:0007669"/>
    <property type="project" value="TreeGrafter"/>
</dbReference>
<dbReference type="InterPro" id="IPR000835">
    <property type="entry name" value="HTH_MarR-typ"/>
</dbReference>
<evidence type="ECO:0000256" key="3">
    <source>
        <dbReference type="ARBA" id="ARBA00023163"/>
    </source>
</evidence>
<evidence type="ECO:0000256" key="2">
    <source>
        <dbReference type="ARBA" id="ARBA00023125"/>
    </source>
</evidence>
<feature type="compositionally biased region" description="Low complexity" evidence="4">
    <location>
        <begin position="41"/>
        <end position="58"/>
    </location>
</feature>
<dbReference type="AlphaFoldDB" id="A0A3Q9FZK0"/>
<keyword evidence="7" id="KW-1185">Reference proteome</keyword>
<dbReference type="Proteomes" id="UP000267900">
    <property type="component" value="Chromosome"/>
</dbReference>
<dbReference type="PANTHER" id="PTHR33164">
    <property type="entry name" value="TRANSCRIPTIONAL REGULATOR, MARR FAMILY"/>
    <property type="match status" value="1"/>
</dbReference>
<dbReference type="PROSITE" id="PS50995">
    <property type="entry name" value="HTH_MARR_2"/>
    <property type="match status" value="1"/>
</dbReference>
<dbReference type="InterPro" id="IPR011991">
    <property type="entry name" value="ArsR-like_HTH"/>
</dbReference>
<dbReference type="Pfam" id="PF12802">
    <property type="entry name" value="MarR_2"/>
    <property type="match status" value="1"/>
</dbReference>
<dbReference type="InterPro" id="IPR023187">
    <property type="entry name" value="Tscrpt_reg_MarR-type_CS"/>
</dbReference>
<dbReference type="GO" id="GO:0003700">
    <property type="term" value="F:DNA-binding transcription factor activity"/>
    <property type="evidence" value="ECO:0007669"/>
    <property type="project" value="InterPro"/>
</dbReference>
<evidence type="ECO:0000313" key="7">
    <source>
        <dbReference type="Proteomes" id="UP000267900"/>
    </source>
</evidence>
<proteinExistence type="predicted"/>
<feature type="domain" description="HTH marR-type" evidence="5">
    <location>
        <begin position="60"/>
        <end position="197"/>
    </location>
</feature>
<accession>A0A3Q9FZK0</accession>
<dbReference type="EMBL" id="CP034587">
    <property type="protein sequence ID" value="AZQ74365.1"/>
    <property type="molecule type" value="Genomic_DNA"/>
</dbReference>